<dbReference type="InterPro" id="IPR022790">
    <property type="entry name" value="GH26_dom"/>
</dbReference>
<dbReference type="SUPFAM" id="SSF53448">
    <property type="entry name" value="Nucleotide-diphospho-sugar transferases"/>
    <property type="match status" value="1"/>
</dbReference>
<comment type="subcellular location">
    <subcellularLocation>
        <location evidence="1">Membrane</location>
        <topology evidence="1">Multi-pass membrane protein</topology>
    </subcellularLocation>
</comment>
<evidence type="ECO:0000256" key="10">
    <source>
        <dbReference type="SAM" id="Phobius"/>
    </source>
</evidence>
<keyword evidence="7 10" id="KW-0472">Membrane</keyword>
<feature type="transmembrane region" description="Helical" evidence="10">
    <location>
        <begin position="364"/>
        <end position="382"/>
    </location>
</feature>
<keyword evidence="6 10" id="KW-1133">Transmembrane helix</keyword>
<dbReference type="EC" id="2.4.-.-" evidence="12"/>
<keyword evidence="8 9" id="KW-0326">Glycosidase</keyword>
<keyword evidence="5 9" id="KW-0378">Hydrolase</keyword>
<feature type="active site" description="Proton donor" evidence="9">
    <location>
        <position position="680"/>
    </location>
</feature>
<dbReference type="Gene3D" id="3.90.550.10">
    <property type="entry name" value="Spore Coat Polysaccharide Biosynthesis Protein SpsA, Chain A"/>
    <property type="match status" value="1"/>
</dbReference>
<evidence type="ECO:0000256" key="7">
    <source>
        <dbReference type="ARBA" id="ARBA00023136"/>
    </source>
</evidence>
<dbReference type="AlphaFoldDB" id="A0A9X2L090"/>
<gene>
    <name evidence="12" type="ORF">MKO06_16495</name>
</gene>
<evidence type="ECO:0000256" key="8">
    <source>
        <dbReference type="ARBA" id="ARBA00023295"/>
    </source>
</evidence>
<feature type="transmembrane region" description="Helical" evidence="10">
    <location>
        <begin position="394"/>
        <end position="417"/>
    </location>
</feature>
<feature type="domain" description="GH26" evidence="11">
    <location>
        <begin position="552"/>
        <end position="846"/>
    </location>
</feature>
<dbReference type="Proteomes" id="UP001155280">
    <property type="component" value="Unassembled WGS sequence"/>
</dbReference>
<dbReference type="PANTHER" id="PTHR43867">
    <property type="entry name" value="CELLULOSE SYNTHASE CATALYTIC SUBUNIT A [UDP-FORMING]"/>
    <property type="match status" value="1"/>
</dbReference>
<proteinExistence type="inferred from homology"/>
<accession>A0A9X2L090</accession>
<name>A0A9X2L090_9FLAO</name>
<evidence type="ECO:0000313" key="13">
    <source>
        <dbReference type="Proteomes" id="UP001155280"/>
    </source>
</evidence>
<evidence type="ECO:0000256" key="3">
    <source>
        <dbReference type="ARBA" id="ARBA00022679"/>
    </source>
</evidence>
<dbReference type="Pfam" id="PF02156">
    <property type="entry name" value="Glyco_hydro_26"/>
    <property type="match status" value="1"/>
</dbReference>
<dbReference type="RefSeq" id="WP_241552364.1">
    <property type="nucleotide sequence ID" value="NZ_JANCNS010000003.1"/>
</dbReference>
<feature type="transmembrane region" description="Helical" evidence="10">
    <location>
        <begin position="40"/>
        <end position="58"/>
    </location>
</feature>
<feature type="active site" description="Nucleophile" evidence="9">
    <location>
        <position position="785"/>
    </location>
</feature>
<feature type="transmembrane region" description="Helical" evidence="10">
    <location>
        <begin position="465"/>
        <end position="488"/>
    </location>
</feature>
<dbReference type="InterPro" id="IPR001173">
    <property type="entry name" value="Glyco_trans_2-like"/>
</dbReference>
<evidence type="ECO:0000256" key="5">
    <source>
        <dbReference type="ARBA" id="ARBA00022801"/>
    </source>
</evidence>
<dbReference type="CDD" id="cd06421">
    <property type="entry name" value="CESA_CelA_like"/>
    <property type="match status" value="1"/>
</dbReference>
<dbReference type="InterPro" id="IPR017853">
    <property type="entry name" value="GH"/>
</dbReference>
<evidence type="ECO:0000313" key="12">
    <source>
        <dbReference type="EMBL" id="MCP9201511.1"/>
    </source>
</evidence>
<dbReference type="EMBL" id="JANCNS010000003">
    <property type="protein sequence ID" value="MCP9201511.1"/>
    <property type="molecule type" value="Genomic_DNA"/>
</dbReference>
<dbReference type="PANTHER" id="PTHR43867:SF2">
    <property type="entry name" value="CELLULOSE SYNTHASE CATALYTIC SUBUNIT A [UDP-FORMING]"/>
    <property type="match status" value="1"/>
</dbReference>
<comment type="similarity">
    <text evidence="9">Belongs to the glycosyl hydrolase 26 family.</text>
</comment>
<dbReference type="GO" id="GO:0005886">
    <property type="term" value="C:plasma membrane"/>
    <property type="evidence" value="ECO:0007669"/>
    <property type="project" value="TreeGrafter"/>
</dbReference>
<organism evidence="12 13">
    <name type="scientific">Christiangramia oceanisediminis</name>
    <dbReference type="NCBI Taxonomy" id="2920386"/>
    <lineage>
        <taxon>Bacteria</taxon>
        <taxon>Pseudomonadati</taxon>
        <taxon>Bacteroidota</taxon>
        <taxon>Flavobacteriia</taxon>
        <taxon>Flavobacteriales</taxon>
        <taxon>Flavobacteriaceae</taxon>
        <taxon>Christiangramia</taxon>
    </lineage>
</organism>
<comment type="caution">
    <text evidence="12">The sequence shown here is derived from an EMBL/GenBank/DDBJ whole genome shotgun (WGS) entry which is preliminary data.</text>
</comment>
<dbReference type="SUPFAM" id="SSF51445">
    <property type="entry name" value="(Trans)glycosidases"/>
    <property type="match status" value="2"/>
</dbReference>
<keyword evidence="3 12" id="KW-0808">Transferase</keyword>
<keyword evidence="2 12" id="KW-0328">Glycosyltransferase</keyword>
<dbReference type="Pfam" id="PF13632">
    <property type="entry name" value="Glyco_trans_2_3"/>
    <property type="match status" value="1"/>
</dbReference>
<evidence type="ECO:0000256" key="1">
    <source>
        <dbReference type="ARBA" id="ARBA00004141"/>
    </source>
</evidence>
<feature type="transmembrane region" description="Helical" evidence="10">
    <location>
        <begin position="437"/>
        <end position="458"/>
    </location>
</feature>
<reference evidence="12" key="1">
    <citation type="submission" date="2022-07" db="EMBL/GenBank/DDBJ databases">
        <title>Gramela sediminis sp. nov., isolated from deep-sea sediment of the Indian Ocean.</title>
        <authorList>
            <person name="Shi H."/>
        </authorList>
    </citation>
    <scope>NUCLEOTIDE SEQUENCE</scope>
    <source>
        <strain evidence="12">GC03-9</strain>
    </source>
</reference>
<evidence type="ECO:0000256" key="6">
    <source>
        <dbReference type="ARBA" id="ARBA00022989"/>
    </source>
</evidence>
<sequence>MKNNIKEPNKAEERTIKLLIVLGLFSILNFLFFFFQPDSWGNLLLFALLMITMLYSLVKKLYMWYNYSNISVPETPELEKEFSVDILTTYFPGEPYQMIITTLEAINRITYPHTAYLCDEANDPFLKKFCEDNGIVHVTRNNRKDAKAGNINNALRKAASGDICVVLDPDHIPEPDFLDEIVPHFSDPEIGFVQIVQAYYNTKETLVARGAAEQTFQFYGPMMMTLNSYGTVNAIGANCVFRRKALDSIGGHSPGLCEDMHTAMNLYSKGWKAVYVPKILAQGLAPSNLTSYFKQQLKWSRGTFDLLFKVYPKLYKDFTVRQKIHFAVLPLHYLSGVICLINFLIPIVSLLFSTTPWNGNIIDFALVLLPVIMSSLLIRTYIQKWVIDKKERGFHVIGGLLQINTWWIYILGLFYTLIDRKIPYLPTPKENEFATNLRIVVPNLVIAILSILAIIIGLRRDLTPFSIVMAGFALFNALIMFFGIYLAVKATNQNNLLKENLQKSTLRSLQNIRSGSLNIANVLFNITRKAALPLLLAAVIFAVGFKQKHDYLRWKNVYPSYLDKMNSSFLGIYHPPEDTGLVNISEIGTIEIDQNVDFDVISFYLGWNDEEMDQFPFKLMDSITEMNALPLITWEPWPSRTDDQNILQTIANGGYDPYIRQFAKNLATYDRPVFLRFAHEFDNPQYPWFKSTPGFPAEFKSAWKRLHRILKEEAANKVMMVWNPWRAEGMRNFYPGDEFVDWIGVTLLNYGPLHSNGQYYSFKELYQNFHDKLFWFTRKPVMLAEFGSVDIDGRQDEWLKEAARQLSKEFEEVKAVVMFNSAYDNNIPAGRFYKEEYIDWTTDSLGIFKSFQQGYPPVNEPTEMIGQKSRISLGQDSIKGVIYKKGLDWRDNYYVVTRKTFKKDLKLMKELGINTIQFTGGNIYDYNILKYSEDAGIKVIYQFGLPEDPNFLEDEAALNDLKQDVFEKLEDLAEFRNLKAISFDFQLEEYFNKPLLFAQRDGYLRWLKNTLIEIRANYPQLPVVLNLKLNSETRNLISEIDPKLPVDSYGLIVNENSKAEEVVDIVESGEIPVFLSSVSPKLIRELPANLDKSKIVFENWQDERKSNRLSFDGLLDFEGRKKSRFTAARSIWNPSEKPTEDLTVRILKPAIPLLTGEKLVYKAYLFHNNNWISGNKIPNDYKFEWSLIKNDIFGNPMALRKLGTGISVEVSIPEDYYRYQLLLTAVPPDYNHVSRTFSTLNMHLNP</sequence>
<protein>
    <submittedName>
        <fullName evidence="12">Glycosyltransferase</fullName>
        <ecNumber evidence="12">2.4.-.-</ecNumber>
    </submittedName>
</protein>
<dbReference type="GO" id="GO:0004553">
    <property type="term" value="F:hydrolase activity, hydrolyzing O-glycosyl compounds"/>
    <property type="evidence" value="ECO:0007669"/>
    <property type="project" value="InterPro"/>
</dbReference>
<feature type="transmembrane region" description="Helical" evidence="10">
    <location>
        <begin position="16"/>
        <end position="34"/>
    </location>
</feature>
<evidence type="ECO:0000259" key="11">
    <source>
        <dbReference type="PROSITE" id="PS51764"/>
    </source>
</evidence>
<feature type="transmembrane region" description="Helical" evidence="10">
    <location>
        <begin position="331"/>
        <end position="352"/>
    </location>
</feature>
<keyword evidence="4 10" id="KW-0812">Transmembrane</keyword>
<dbReference type="GO" id="GO:0016758">
    <property type="term" value="F:hexosyltransferase activity"/>
    <property type="evidence" value="ECO:0007669"/>
    <property type="project" value="TreeGrafter"/>
</dbReference>
<evidence type="ECO:0000256" key="4">
    <source>
        <dbReference type="ARBA" id="ARBA00022692"/>
    </source>
</evidence>
<keyword evidence="13" id="KW-1185">Reference proteome</keyword>
<dbReference type="PROSITE" id="PS51764">
    <property type="entry name" value="GH26"/>
    <property type="match status" value="1"/>
</dbReference>
<evidence type="ECO:0000256" key="9">
    <source>
        <dbReference type="PROSITE-ProRule" id="PRU01100"/>
    </source>
</evidence>
<dbReference type="InterPro" id="IPR029044">
    <property type="entry name" value="Nucleotide-diphossugar_trans"/>
</dbReference>
<dbReference type="InterPro" id="IPR050321">
    <property type="entry name" value="Glycosyltr_2/OpgH_subfam"/>
</dbReference>
<dbReference type="Gene3D" id="3.20.20.80">
    <property type="entry name" value="Glycosidases"/>
    <property type="match status" value="2"/>
</dbReference>
<evidence type="ECO:0000256" key="2">
    <source>
        <dbReference type="ARBA" id="ARBA00022676"/>
    </source>
</evidence>